<dbReference type="Proteomes" id="UP000502409">
    <property type="component" value="Genome"/>
</dbReference>
<dbReference type="KEGG" id="vg:65125545"/>
<dbReference type="GeneID" id="65125545"/>
<organism evidence="1 2">
    <name type="scientific">Streptomyces phage Bmoc</name>
    <dbReference type="NCBI Taxonomy" id="2725629"/>
    <lineage>
        <taxon>Viruses</taxon>
        <taxon>Duplodnaviria</taxon>
        <taxon>Heunggongvirae</taxon>
        <taxon>Uroviricota</taxon>
        <taxon>Caudoviricetes</taxon>
        <taxon>Stanwilliamsviridae</taxon>
        <taxon>Boydwoodruffvirinae</taxon>
        <taxon>Samistivirus</taxon>
        <taxon>Samistivirus bmoc</taxon>
    </lineage>
</organism>
<gene>
    <name evidence="1" type="primary">43</name>
    <name evidence="1" type="ORF">SEA_BMOC_43</name>
</gene>
<dbReference type="Gene3D" id="2.60.120.200">
    <property type="match status" value="1"/>
</dbReference>
<evidence type="ECO:0000313" key="2">
    <source>
        <dbReference type="Proteomes" id="UP000502409"/>
    </source>
</evidence>
<dbReference type="EMBL" id="MT310865">
    <property type="protein sequence ID" value="QJD50792.1"/>
    <property type="molecule type" value="Genomic_DNA"/>
</dbReference>
<dbReference type="Pfam" id="PF13385">
    <property type="entry name" value="Laminin_G_3"/>
    <property type="match status" value="1"/>
</dbReference>
<proteinExistence type="predicted"/>
<evidence type="ECO:0000313" key="1">
    <source>
        <dbReference type="EMBL" id="QJD50792.1"/>
    </source>
</evidence>
<keyword evidence="2" id="KW-1185">Reference proteome</keyword>
<reference evidence="1 2" key="1">
    <citation type="submission" date="2020-04" db="EMBL/GenBank/DDBJ databases">
        <authorList>
            <person name="Angtuaco S.E."/>
            <person name="Chung R.C."/>
            <person name="Hung A.H."/>
            <person name="Eghdamian A."/>
            <person name="Zhu L."/>
            <person name="Shaffer C.D."/>
            <person name="Weston-Hafer K.A."/>
            <person name="Garlena R.A."/>
            <person name="Russell D.A."/>
            <person name="Pope W.H."/>
            <person name="Jacobs-Sera D."/>
            <person name="Hatfull G.F."/>
        </authorList>
    </citation>
    <scope>NUCLEOTIDE SEQUENCE [LARGE SCALE GENOMIC DNA]</scope>
</reference>
<dbReference type="SUPFAM" id="SSF49899">
    <property type="entry name" value="Concanavalin A-like lectins/glucanases"/>
    <property type="match status" value="1"/>
</dbReference>
<dbReference type="InterPro" id="IPR013320">
    <property type="entry name" value="ConA-like_dom_sf"/>
</dbReference>
<name>A0A6M3T0K4_9CAUD</name>
<dbReference type="RefSeq" id="YP_010107443.1">
    <property type="nucleotide sequence ID" value="NC_055842.1"/>
</dbReference>
<sequence length="580" mass="62217">MSYQLQVLADNPFSYWKLDETGPAFPDSAGSMRTADLVGTIIRHPALVTGSGGSLVLSNTNHLDMDDPVFNKGYELRQFSLEAWVKPVNVTGEVSIMSHSSTYDGLTITPTHIYFRTKYLTAGTCEVSYEYETGKSLHVVGVHTNAKNSLYVDGSLVAETDLTEEQQVDAYAFLTSDLIGGQSVTASTIALDAPAIYSSSISAEAVKRHYSFGVDVDTSEGIAGYHDATFWNFSDEKRNVAASKEWTLEDEWKSGILTDVAVANDTIVPSYTQTEAEVVEDGLIVPVYTNTSLPGVWQTSVSLGEVPESTLADMRITWFGEGDFTVEYSLDDGTTWKNPNLAPTESLDNADVIDIRITFDGGIVDDPSYVSSLYLVVYIDKAFIGSRADRAASMSGNGLASRQYFEPIEYADFNGIKLMSGAINTTVDASYDGEEEPGDLDITGFDMWIKPVAGNILSGTGISITRSGNTIVFSGLSNVVVNGVSVTSGATVFTSDSWYHISGIFTTPGNYALTVGAANAFVSQFSVIGAALTLTGLQQLYAAYLGLPGLVVEDNSAIEISESTPATNLYAHVWGITPAG</sequence>
<accession>A0A6M3T0K4</accession>
<protein>
    <submittedName>
        <fullName evidence="1">Uncharacterized protein</fullName>
    </submittedName>
</protein>